<evidence type="ECO:0000256" key="2">
    <source>
        <dbReference type="ARBA" id="ARBA00022679"/>
    </source>
</evidence>
<dbReference type="Gene3D" id="3.40.50.150">
    <property type="entry name" value="Vaccinia Virus protein VP39"/>
    <property type="match status" value="1"/>
</dbReference>
<dbReference type="CDD" id="cd02440">
    <property type="entry name" value="AdoMet_MTases"/>
    <property type="match status" value="1"/>
</dbReference>
<dbReference type="EC" id="2.1.1.-" evidence="4"/>
<keyword evidence="1 4" id="KW-0489">Methyltransferase</keyword>
<dbReference type="SUPFAM" id="SSF53335">
    <property type="entry name" value="S-adenosyl-L-methionine-dependent methyltransferases"/>
    <property type="match status" value="1"/>
</dbReference>
<protein>
    <recommendedName>
        <fullName evidence="4">Uncharacterized methyltransferase CBF32_09840</fullName>
        <ecNumber evidence="4">2.1.1.-</ecNumber>
    </recommendedName>
</protein>
<reference evidence="6 9" key="2">
    <citation type="submission" date="2020-03" db="EMBL/GenBank/DDBJ databases">
        <title>Bacterial samples isolated from urine from healthy bovine heifers (Gyr breed).</title>
        <authorList>
            <person name="Giannattasio-Ferraz S."/>
            <person name="Maskeri L."/>
            <person name="Penido A."/>
            <person name="Barbosa-Stancioli E.F."/>
            <person name="Putonti C."/>
        </authorList>
    </citation>
    <scope>NUCLEOTIDE SEQUENCE [LARGE SCALE GENOMIC DNA]</scope>
    <source>
        <strain evidence="6 9">UFMG-H7</strain>
    </source>
</reference>
<dbReference type="AlphaFoldDB" id="A0A369AVQ5"/>
<keyword evidence="8" id="KW-1185">Reference proteome</keyword>
<dbReference type="PANTHER" id="PTHR43861:SF3">
    <property type="entry name" value="PUTATIVE (AFU_ORTHOLOGUE AFUA_2G14390)-RELATED"/>
    <property type="match status" value="1"/>
</dbReference>
<dbReference type="GO" id="GO:0008757">
    <property type="term" value="F:S-adenosylmethionine-dependent methyltransferase activity"/>
    <property type="evidence" value="ECO:0007669"/>
    <property type="project" value="UniProtKB-UniRule"/>
</dbReference>
<gene>
    <name evidence="7" type="ORF">CBF32_09840</name>
    <name evidence="6" type="ORF">HED35_05220</name>
</gene>
<organism evidence="6 9">
    <name type="scientific">Vagococcus fluvialis</name>
    <dbReference type="NCBI Taxonomy" id="2738"/>
    <lineage>
        <taxon>Bacteria</taxon>
        <taxon>Bacillati</taxon>
        <taxon>Bacillota</taxon>
        <taxon>Bacilli</taxon>
        <taxon>Lactobacillales</taxon>
        <taxon>Enterococcaceae</taxon>
        <taxon>Vagococcus</taxon>
    </lineage>
</organism>
<feature type="binding site" evidence="4">
    <location>
        <position position="74"/>
    </location>
    <ligand>
        <name>S-adenosyl-L-methionine</name>
        <dbReference type="ChEBI" id="CHEBI:59789"/>
    </ligand>
</feature>
<comment type="function">
    <text evidence="4">Could be a S-adenosyl-L-methionine-dependent methyltransferase.</text>
</comment>
<dbReference type="InterPro" id="IPR023553">
    <property type="entry name" value="Uncharacterised_MeTfrase_YrrT"/>
</dbReference>
<dbReference type="InterPro" id="IPR041698">
    <property type="entry name" value="Methyltransf_25"/>
</dbReference>
<dbReference type="EMBL" id="NGJX01000010">
    <property type="protein sequence ID" value="RSU00902.1"/>
    <property type="molecule type" value="Genomic_DNA"/>
</dbReference>
<dbReference type="OrthoDB" id="465705at2"/>
<dbReference type="Pfam" id="PF13649">
    <property type="entry name" value="Methyltransf_25"/>
    <property type="match status" value="1"/>
</dbReference>
<proteinExistence type="inferred from homology"/>
<feature type="binding site" evidence="4">
    <location>
        <position position="53"/>
    </location>
    <ligand>
        <name>S-adenosyl-L-methionine</name>
        <dbReference type="ChEBI" id="CHEBI:59789"/>
    </ligand>
</feature>
<keyword evidence="2 4" id="KW-0808">Transferase</keyword>
<evidence type="ECO:0000259" key="5">
    <source>
        <dbReference type="Pfam" id="PF13649"/>
    </source>
</evidence>
<dbReference type="Proteomes" id="UP000521358">
    <property type="component" value="Unassembled WGS sequence"/>
</dbReference>
<keyword evidence="3 4" id="KW-0949">S-adenosyl-L-methionine</keyword>
<dbReference type="PANTHER" id="PTHR43861">
    <property type="entry name" value="TRANS-ACONITATE 2-METHYLTRANSFERASE-RELATED"/>
    <property type="match status" value="1"/>
</dbReference>
<dbReference type="RefSeq" id="WP_114290076.1">
    <property type="nucleotide sequence ID" value="NZ_CP081461.1"/>
</dbReference>
<feature type="domain" description="Methyltransferase" evidence="5">
    <location>
        <begin position="49"/>
        <end position="141"/>
    </location>
</feature>
<dbReference type="GeneID" id="63146963"/>
<evidence type="ECO:0000256" key="3">
    <source>
        <dbReference type="ARBA" id="ARBA00022691"/>
    </source>
</evidence>
<comment type="similarity">
    <text evidence="4">Belongs to the methyltransferase superfamily. YrrT family.</text>
</comment>
<evidence type="ECO:0000256" key="1">
    <source>
        <dbReference type="ARBA" id="ARBA00022603"/>
    </source>
</evidence>
<comment type="caution">
    <text evidence="6">The sequence shown here is derived from an EMBL/GenBank/DDBJ whole genome shotgun (WGS) entry which is preliminary data.</text>
</comment>
<evidence type="ECO:0000313" key="9">
    <source>
        <dbReference type="Proteomes" id="UP000521358"/>
    </source>
</evidence>
<dbReference type="GO" id="GO:0032259">
    <property type="term" value="P:methylation"/>
    <property type="evidence" value="ECO:0007669"/>
    <property type="project" value="UniProtKB-KW"/>
</dbReference>
<reference evidence="7 8" key="1">
    <citation type="submission" date="2017-05" db="EMBL/GenBank/DDBJ databases">
        <title>Vagococcus spp. assemblies.</title>
        <authorList>
            <person name="Gulvik C.A."/>
        </authorList>
    </citation>
    <scope>NUCLEOTIDE SEQUENCE [LARGE SCALE GENOMIC DNA]</scope>
    <source>
        <strain evidence="7 8">NCFB 2497</strain>
    </source>
</reference>
<accession>A0A369AVQ5</accession>
<feature type="binding site" evidence="4">
    <location>
        <position position="98"/>
    </location>
    <ligand>
        <name>S-adenosyl-L-methionine</name>
        <dbReference type="ChEBI" id="CHEBI:59789"/>
    </ligand>
</feature>
<evidence type="ECO:0000313" key="8">
    <source>
        <dbReference type="Proteomes" id="UP000288197"/>
    </source>
</evidence>
<evidence type="ECO:0000313" key="6">
    <source>
        <dbReference type="EMBL" id="NKC67480.1"/>
    </source>
</evidence>
<name>A0A369AVQ5_9ENTE</name>
<evidence type="ECO:0000256" key="4">
    <source>
        <dbReference type="HAMAP-Rule" id="MF_02100"/>
    </source>
</evidence>
<dbReference type="InterPro" id="IPR029063">
    <property type="entry name" value="SAM-dependent_MTases_sf"/>
</dbReference>
<evidence type="ECO:0000313" key="7">
    <source>
        <dbReference type="EMBL" id="RSU00902.1"/>
    </source>
</evidence>
<dbReference type="EMBL" id="JAAVMB010000004">
    <property type="protein sequence ID" value="NKC67480.1"/>
    <property type="molecule type" value="Genomic_DNA"/>
</dbReference>
<sequence length="214" mass="24991">MGREFLDIFTGWAESYDETVAGKDDEYKEVFENYDDMLEKIAKLSGASVLEFGSGTGNLTQKLLAHQRKVFPVEPSKEMTEIAKRKSALRNQLFIEGDLENFPKPSEEIDTIVSSFVFHHLTEAEKNKVIRMYYNLLPKRGKVIIGDTMFLSHENYELVKKESYDSNKLNLLEDLEREYYPLILDMEVYFREAGFRTKFNQINQFAWIIEAVKN</sequence>
<dbReference type="Proteomes" id="UP000288197">
    <property type="component" value="Unassembled WGS sequence"/>
</dbReference>
<dbReference type="HAMAP" id="MF_02100">
    <property type="entry name" value="Methyltr_YrrT"/>
    <property type="match status" value="1"/>
</dbReference>